<organism evidence="6 7">
    <name type="scientific">Deinococcus radiodurans (strain ATCC 13939 / DSM 20539 / JCM 16871 / CCUG 27074 / LMG 4051 / NBRC 15346 / NCIMB 9279 / VKM B-1422 / R1)</name>
    <dbReference type="NCBI Taxonomy" id="243230"/>
    <lineage>
        <taxon>Bacteria</taxon>
        <taxon>Thermotogati</taxon>
        <taxon>Deinococcota</taxon>
        <taxon>Deinococci</taxon>
        <taxon>Deinococcales</taxon>
        <taxon>Deinococcaceae</taxon>
        <taxon>Deinococcus</taxon>
    </lineage>
</organism>
<dbReference type="eggNOG" id="COG0747">
    <property type="taxonomic scope" value="Bacteria"/>
</dbReference>
<dbReference type="PANTHER" id="PTHR30290:SF9">
    <property type="entry name" value="OLIGOPEPTIDE-BINDING PROTEIN APPA"/>
    <property type="match status" value="1"/>
</dbReference>
<dbReference type="Proteomes" id="UP000002524">
    <property type="component" value="Chromosome 2"/>
</dbReference>
<feature type="domain" description="Solute-binding protein family 5" evidence="5">
    <location>
        <begin position="63"/>
        <end position="444"/>
    </location>
</feature>
<dbReference type="GO" id="GO:0015833">
    <property type="term" value="P:peptide transport"/>
    <property type="evidence" value="ECO:0000318"/>
    <property type="project" value="GO_Central"/>
</dbReference>
<dbReference type="KEGG" id="dra:DR_A0246"/>
<dbReference type="InParanoid" id="Q9RYR2"/>
<gene>
    <name evidence="6" type="ordered locus">DR_A0246</name>
</gene>
<dbReference type="Pfam" id="PF00496">
    <property type="entry name" value="SBP_bac_5"/>
    <property type="match status" value="1"/>
</dbReference>
<dbReference type="FunCoup" id="Q9RYR2">
    <property type="interactions" value="291"/>
</dbReference>
<keyword evidence="7" id="KW-1185">Reference proteome</keyword>
<feature type="chain" id="PRO_5009974339" evidence="4">
    <location>
        <begin position="18"/>
        <end position="529"/>
    </location>
</feature>
<dbReference type="InterPro" id="IPR030678">
    <property type="entry name" value="Peptide/Ni-bd"/>
</dbReference>
<dbReference type="Gene3D" id="3.40.190.10">
    <property type="entry name" value="Periplasmic binding protein-like II"/>
    <property type="match status" value="1"/>
</dbReference>
<dbReference type="EnsemblBacteria" id="AAF12392">
    <property type="protein sequence ID" value="AAF12392"/>
    <property type="gene ID" value="DR_A0246"/>
</dbReference>
<dbReference type="GO" id="GO:0042597">
    <property type="term" value="C:periplasmic space"/>
    <property type="evidence" value="ECO:0007669"/>
    <property type="project" value="UniProtKB-ARBA"/>
</dbReference>
<dbReference type="RefSeq" id="WP_010889505.1">
    <property type="nucleotide sequence ID" value="NC_001264.1"/>
</dbReference>
<evidence type="ECO:0000256" key="3">
    <source>
        <dbReference type="ARBA" id="ARBA00022729"/>
    </source>
</evidence>
<sequence>MKKRALFAALLCSSAAASGTLVVAGSGEPATLESANAHDSVTMHVQRQIYDRLINVKPGSTDLAPGLATSWAPNKDATSWTFTLRRGVKFHDGTPFNADAVVFNLRRWWDKSDPNGLRDQGRTFSIVADLLGGYKGEKNAIIKNIVKVNDSVVRVDLTRPNTVFPVQMSASYWGIASPAAIKAQGAKYGTPQGTAVGTGPFVFGSWRSGDRVTLRANTAYWGSKPKVDTLIIRSIKDPNQRLNELRAGTVDLVGDLQPDDMKAIQADKNLVLYKRPSFNLGYIGLNNRNEYLKNPKVRQAISMAINRRAVVDAFWSGLGRTDTSIVPPALGWATSSKVPADYKFDPAAAKKLLAEAGYPNGFTLDFWYMPITRSYFPQPKASAEAMAADLADVGIKVNLKTEDWAKYLDDLFAGRLSMFQIGLIGDYGDPDYFYGALYNPTSTNDIGWNAPAELDTLLQQARSGLTRQARAQAYARIHELTYNAGYRIPLVHSQSVAAARSYVKGWVLSPFSSEPYNTVSLVGKSWKKK</sequence>
<dbReference type="PaxDb" id="243230-DR_A0246"/>
<dbReference type="GO" id="GO:1904680">
    <property type="term" value="F:peptide transmembrane transporter activity"/>
    <property type="evidence" value="ECO:0000318"/>
    <property type="project" value="GO_Central"/>
</dbReference>
<dbReference type="FunFam" id="3.10.105.10:FF:000003">
    <property type="entry name" value="Glutathione ABC transporter substrate-binding protein GsiB"/>
    <property type="match status" value="1"/>
</dbReference>
<dbReference type="HOGENOM" id="CLU_017028_7_0_0"/>
<proteinExistence type="inferred from homology"/>
<keyword evidence="3 4" id="KW-0732">Signal</keyword>
<evidence type="ECO:0000256" key="2">
    <source>
        <dbReference type="ARBA" id="ARBA00022448"/>
    </source>
</evidence>
<evidence type="ECO:0000313" key="6">
    <source>
        <dbReference type="EMBL" id="AAF12392.1"/>
    </source>
</evidence>
<accession>Q9RYR2</accession>
<evidence type="ECO:0000256" key="4">
    <source>
        <dbReference type="SAM" id="SignalP"/>
    </source>
</evidence>
<dbReference type="PATRIC" id="fig|243230.17.peg.3135"/>
<dbReference type="AlphaFoldDB" id="Q9RYR2"/>
<comment type="similarity">
    <text evidence="1">Belongs to the bacterial solute-binding protein 5 family.</text>
</comment>
<dbReference type="EMBL" id="AE001825">
    <property type="protein sequence ID" value="AAF12392.1"/>
    <property type="molecule type" value="Genomic_DNA"/>
</dbReference>
<dbReference type="InterPro" id="IPR023765">
    <property type="entry name" value="SBP_5_CS"/>
</dbReference>
<dbReference type="CDD" id="cd08493">
    <property type="entry name" value="PBP2_DppA_like"/>
    <property type="match status" value="1"/>
</dbReference>
<evidence type="ECO:0000259" key="5">
    <source>
        <dbReference type="Pfam" id="PF00496"/>
    </source>
</evidence>
<evidence type="ECO:0000313" key="7">
    <source>
        <dbReference type="Proteomes" id="UP000002524"/>
    </source>
</evidence>
<feature type="signal peptide" evidence="4">
    <location>
        <begin position="1"/>
        <end position="17"/>
    </location>
</feature>
<dbReference type="Gene3D" id="3.90.76.10">
    <property type="entry name" value="Dipeptide-binding Protein, Domain 1"/>
    <property type="match status" value="1"/>
</dbReference>
<dbReference type="FunFam" id="3.90.76.10:FF:000025">
    <property type="entry name" value="Extracellular solute-binding protein, family 5"/>
    <property type="match status" value="1"/>
</dbReference>
<dbReference type="GeneID" id="69519139"/>
<dbReference type="SUPFAM" id="SSF53850">
    <property type="entry name" value="Periplasmic binding protein-like II"/>
    <property type="match status" value="1"/>
</dbReference>
<dbReference type="Gene3D" id="3.10.105.10">
    <property type="entry name" value="Dipeptide-binding Protein, Domain 3"/>
    <property type="match status" value="1"/>
</dbReference>
<name>Q9RYR2_DEIRA</name>
<dbReference type="PIRSF" id="PIRSF002741">
    <property type="entry name" value="MppA"/>
    <property type="match status" value="1"/>
</dbReference>
<keyword evidence="2" id="KW-0813">Transport</keyword>
<dbReference type="PROSITE" id="PS01040">
    <property type="entry name" value="SBP_BACTERIAL_5"/>
    <property type="match status" value="1"/>
</dbReference>
<dbReference type="GO" id="GO:0043190">
    <property type="term" value="C:ATP-binding cassette (ABC) transporter complex"/>
    <property type="evidence" value="ECO:0007669"/>
    <property type="project" value="InterPro"/>
</dbReference>
<evidence type="ECO:0000256" key="1">
    <source>
        <dbReference type="ARBA" id="ARBA00005695"/>
    </source>
</evidence>
<dbReference type="STRING" id="243230.DR_A0246"/>
<dbReference type="InterPro" id="IPR000914">
    <property type="entry name" value="SBP_5_dom"/>
</dbReference>
<dbReference type="InterPro" id="IPR039424">
    <property type="entry name" value="SBP_5"/>
</dbReference>
<dbReference type="PIR" id="G75577">
    <property type="entry name" value="G75577"/>
</dbReference>
<protein>
    <submittedName>
        <fullName evidence="6">Extracellular solute-binding protein, family 5</fullName>
    </submittedName>
</protein>
<dbReference type="OrthoDB" id="137511at2"/>
<reference evidence="6 7" key="1">
    <citation type="journal article" date="1999" name="Science">
        <title>Genome sequence of the radioresistant bacterium Deinococcus radiodurans R1.</title>
        <authorList>
            <person name="White O."/>
            <person name="Eisen J.A."/>
            <person name="Heidelberg J.F."/>
            <person name="Hickey E.K."/>
            <person name="Peterson J.D."/>
            <person name="Dodson R.J."/>
            <person name="Haft D.H."/>
            <person name="Gwinn M.L."/>
            <person name="Nelson W.C."/>
            <person name="Richardson D.L."/>
            <person name="Moffat K.S."/>
            <person name="Qin H."/>
            <person name="Jiang L."/>
            <person name="Pamphile W."/>
            <person name="Crosby M."/>
            <person name="Shen M."/>
            <person name="Vamathevan J.J."/>
            <person name="Lam P."/>
            <person name="McDonald L."/>
            <person name="Utterback T."/>
            <person name="Zalewski C."/>
            <person name="Makarova K.S."/>
            <person name="Aravind L."/>
            <person name="Daly M.J."/>
            <person name="Minton K.W."/>
            <person name="Fleischmann R.D."/>
            <person name="Ketchum K.A."/>
            <person name="Nelson K.E."/>
            <person name="Salzberg S."/>
            <person name="Smith H.O."/>
            <person name="Venter J.C."/>
            <person name="Fraser C.M."/>
        </authorList>
    </citation>
    <scope>NUCLEOTIDE SEQUENCE [LARGE SCALE GENOMIC DNA]</scope>
    <source>
        <strain evidence="7">ATCC 13939 / DSM 20539 / JCM 16871 / LMG 4051 / NBRC 15346 / NCIMB 9279 / R1 / VKM B-1422</strain>
    </source>
</reference>
<dbReference type="PANTHER" id="PTHR30290">
    <property type="entry name" value="PERIPLASMIC BINDING COMPONENT OF ABC TRANSPORTER"/>
    <property type="match status" value="1"/>
</dbReference>